<dbReference type="InterPro" id="IPR009057">
    <property type="entry name" value="Homeodomain-like_sf"/>
</dbReference>
<evidence type="ECO:0000256" key="2">
    <source>
        <dbReference type="ARBA" id="ARBA00022737"/>
    </source>
</evidence>
<feature type="compositionally biased region" description="Polar residues" evidence="7">
    <location>
        <begin position="320"/>
        <end position="330"/>
    </location>
</feature>
<gene>
    <name evidence="10" type="ORF">GSCOC_T00012513001</name>
</gene>
<dbReference type="InterPro" id="IPR017930">
    <property type="entry name" value="Myb_dom"/>
</dbReference>
<keyword evidence="5" id="KW-0804">Transcription</keyword>
<feature type="domain" description="Myb-like" evidence="8">
    <location>
        <begin position="51"/>
        <end position="102"/>
    </location>
</feature>
<dbReference type="Gene3D" id="1.10.10.60">
    <property type="entry name" value="Homeodomain-like"/>
    <property type="match status" value="3"/>
</dbReference>
<comment type="subcellular location">
    <subcellularLocation>
        <location evidence="1">Nucleus</location>
    </subcellularLocation>
</comment>
<keyword evidence="3" id="KW-0805">Transcription regulation</keyword>
<dbReference type="GO" id="GO:0005634">
    <property type="term" value="C:nucleus"/>
    <property type="evidence" value="ECO:0007669"/>
    <property type="project" value="UniProtKB-SubCell"/>
</dbReference>
<dbReference type="Pfam" id="PF13921">
    <property type="entry name" value="Myb_DNA-bind_6"/>
    <property type="match status" value="1"/>
</dbReference>
<dbReference type="PhylomeDB" id="A0A068VGP7"/>
<keyword evidence="6" id="KW-0539">Nucleus</keyword>
<feature type="region of interest" description="Disordered" evidence="7">
    <location>
        <begin position="308"/>
        <end position="330"/>
    </location>
</feature>
<feature type="domain" description="HTH myb-type" evidence="9">
    <location>
        <begin position="56"/>
        <end position="102"/>
    </location>
</feature>
<protein>
    <submittedName>
        <fullName evidence="10">DH200=94 genomic scaffold, scaffold_661</fullName>
    </submittedName>
</protein>
<dbReference type="EMBL" id="HG739745">
    <property type="protein sequence ID" value="CDP19752.1"/>
    <property type="molecule type" value="Genomic_DNA"/>
</dbReference>
<dbReference type="CDD" id="cd00167">
    <property type="entry name" value="SANT"/>
    <property type="match status" value="3"/>
</dbReference>
<evidence type="ECO:0000259" key="8">
    <source>
        <dbReference type="PROSITE" id="PS50090"/>
    </source>
</evidence>
<dbReference type="InParanoid" id="A0A068VGP7"/>
<dbReference type="InterPro" id="IPR050560">
    <property type="entry name" value="MYB_TF"/>
</dbReference>
<evidence type="ECO:0000313" key="11">
    <source>
        <dbReference type="Proteomes" id="UP000295252"/>
    </source>
</evidence>
<evidence type="ECO:0000259" key="9">
    <source>
        <dbReference type="PROSITE" id="PS51294"/>
    </source>
</evidence>
<dbReference type="PROSITE" id="PS51294">
    <property type="entry name" value="HTH_MYB"/>
    <property type="match status" value="3"/>
</dbReference>
<dbReference type="FunFam" id="1.10.10.60:FF:000010">
    <property type="entry name" value="Transcriptional activator Myb isoform A"/>
    <property type="match status" value="1"/>
</dbReference>
<dbReference type="SUPFAM" id="SSF46689">
    <property type="entry name" value="Homeodomain-like"/>
    <property type="match status" value="2"/>
</dbReference>
<dbReference type="SMART" id="SM00717">
    <property type="entry name" value="SANT"/>
    <property type="match status" value="3"/>
</dbReference>
<keyword evidence="11" id="KW-1185">Reference proteome</keyword>
<dbReference type="PROSITE" id="PS50090">
    <property type="entry name" value="MYB_LIKE"/>
    <property type="match status" value="3"/>
</dbReference>
<feature type="domain" description="HTH myb-type" evidence="9">
    <location>
        <begin position="159"/>
        <end position="192"/>
    </location>
</feature>
<sequence>MEKDQGSEAEGANGEKDNVSSSDVAMDGNGTGESNDPKHHAACCRRVSGPARRSSRGRWTEEEDKILQDAVQRFNGKCWKKIAKCLPDRTDVQCLHRWQKVLNPELVKGPWTKEEDDLIVELVGKQGNKKWSEIAKQLPGRIGKQCRERWHNHLNPEINKNAWTREEELILIEAHSAYGNRWAEIAKCLSGRYCNVTALVLDWMHLYSYVSVWARFRSENSIKNHWNCSLKKKLEQNSSYSVFDHPEFADPTPCSSKTEVGYGGDLMVKQSSGAGLLAIQNMNSEAISDACSLDLNLGLPNGRDSYLQDSKRENCRHPSRQASNSIEPSSPACTEIIQNQDKGGHAILGDHYHIIPRLSKISSNGFVTEHVNAQSTCYKDGHLMNCPSQGSPCLHLHQHLKQAWGADGDNNTIVIGGNVFAVSSDMKYGCPLSRDCRDFSYMGHSKSSHSIVPKDVVSEHSTISRMYKNFVGGSYYGLCYEPLQEKDLKVFLSTGRFPSTDSYIRQPSTSTTLMKPYILEKRSYVVSSTKSILRRAAMTFKNTPSIIRKRKFPSSFQASNSKNMDKFLTTVEGLDSYNERLPGSHEFPPAGGDNQLPLLRELYASQRMRKLKISSGISSVGKCLKDAFDDVWDKRKS</sequence>
<feature type="domain" description="HTH myb-type" evidence="9">
    <location>
        <begin position="103"/>
        <end position="158"/>
    </location>
</feature>
<evidence type="ECO:0000256" key="5">
    <source>
        <dbReference type="ARBA" id="ARBA00023163"/>
    </source>
</evidence>
<organism evidence="10 11">
    <name type="scientific">Coffea canephora</name>
    <name type="common">Robusta coffee</name>
    <dbReference type="NCBI Taxonomy" id="49390"/>
    <lineage>
        <taxon>Eukaryota</taxon>
        <taxon>Viridiplantae</taxon>
        <taxon>Streptophyta</taxon>
        <taxon>Embryophyta</taxon>
        <taxon>Tracheophyta</taxon>
        <taxon>Spermatophyta</taxon>
        <taxon>Magnoliopsida</taxon>
        <taxon>eudicotyledons</taxon>
        <taxon>Gunneridae</taxon>
        <taxon>Pentapetalae</taxon>
        <taxon>asterids</taxon>
        <taxon>lamiids</taxon>
        <taxon>Gentianales</taxon>
        <taxon>Rubiaceae</taxon>
        <taxon>Ixoroideae</taxon>
        <taxon>Gardenieae complex</taxon>
        <taxon>Bertiereae - Coffeeae clade</taxon>
        <taxon>Coffeeae</taxon>
        <taxon>Coffea</taxon>
    </lineage>
</organism>
<evidence type="ECO:0000256" key="7">
    <source>
        <dbReference type="SAM" id="MobiDB-lite"/>
    </source>
</evidence>
<dbReference type="Pfam" id="PF00249">
    <property type="entry name" value="Myb_DNA-binding"/>
    <property type="match status" value="1"/>
</dbReference>
<dbReference type="InterPro" id="IPR001005">
    <property type="entry name" value="SANT/Myb"/>
</dbReference>
<proteinExistence type="predicted"/>
<dbReference type="PANTHER" id="PTHR45614">
    <property type="entry name" value="MYB PROTEIN-RELATED"/>
    <property type="match status" value="1"/>
</dbReference>
<dbReference type="GO" id="GO:0000981">
    <property type="term" value="F:DNA-binding transcription factor activity, RNA polymerase II-specific"/>
    <property type="evidence" value="ECO:0007669"/>
    <property type="project" value="TreeGrafter"/>
</dbReference>
<name>A0A068VGP7_COFCA</name>
<evidence type="ECO:0000313" key="10">
    <source>
        <dbReference type="EMBL" id="CDP19752.1"/>
    </source>
</evidence>
<dbReference type="Gramene" id="CDP19752">
    <property type="protein sequence ID" value="CDP19752"/>
    <property type="gene ID" value="GSCOC_T00012513001"/>
</dbReference>
<reference evidence="11" key="1">
    <citation type="journal article" date="2014" name="Science">
        <title>The coffee genome provides insight into the convergent evolution of caffeine biosynthesis.</title>
        <authorList>
            <person name="Denoeud F."/>
            <person name="Carretero-Paulet L."/>
            <person name="Dereeper A."/>
            <person name="Droc G."/>
            <person name="Guyot R."/>
            <person name="Pietrella M."/>
            <person name="Zheng C."/>
            <person name="Alberti A."/>
            <person name="Anthony F."/>
            <person name="Aprea G."/>
            <person name="Aury J.M."/>
            <person name="Bento P."/>
            <person name="Bernard M."/>
            <person name="Bocs S."/>
            <person name="Campa C."/>
            <person name="Cenci A."/>
            <person name="Combes M.C."/>
            <person name="Crouzillat D."/>
            <person name="Da Silva C."/>
            <person name="Daddiego L."/>
            <person name="De Bellis F."/>
            <person name="Dussert S."/>
            <person name="Garsmeur O."/>
            <person name="Gayraud T."/>
            <person name="Guignon V."/>
            <person name="Jahn K."/>
            <person name="Jamilloux V."/>
            <person name="Joet T."/>
            <person name="Labadie K."/>
            <person name="Lan T."/>
            <person name="Leclercq J."/>
            <person name="Lepelley M."/>
            <person name="Leroy T."/>
            <person name="Li L.T."/>
            <person name="Librado P."/>
            <person name="Lopez L."/>
            <person name="Munoz A."/>
            <person name="Noel B."/>
            <person name="Pallavicini A."/>
            <person name="Perrotta G."/>
            <person name="Poncet V."/>
            <person name="Pot D."/>
            <person name="Priyono X."/>
            <person name="Rigoreau M."/>
            <person name="Rouard M."/>
            <person name="Rozas J."/>
            <person name="Tranchant-Dubreuil C."/>
            <person name="VanBuren R."/>
            <person name="Zhang Q."/>
            <person name="Andrade A.C."/>
            <person name="Argout X."/>
            <person name="Bertrand B."/>
            <person name="de Kochko A."/>
            <person name="Graziosi G."/>
            <person name="Henry R.J."/>
            <person name="Jayarama X."/>
            <person name="Ming R."/>
            <person name="Nagai C."/>
            <person name="Rounsley S."/>
            <person name="Sankoff D."/>
            <person name="Giuliano G."/>
            <person name="Albert V.A."/>
            <person name="Wincker P."/>
            <person name="Lashermes P."/>
        </authorList>
    </citation>
    <scope>NUCLEOTIDE SEQUENCE [LARGE SCALE GENOMIC DNA]</scope>
    <source>
        <strain evidence="11">cv. DH200-94</strain>
    </source>
</reference>
<evidence type="ECO:0000256" key="1">
    <source>
        <dbReference type="ARBA" id="ARBA00004123"/>
    </source>
</evidence>
<keyword evidence="4" id="KW-0238">DNA-binding</keyword>
<keyword evidence="2" id="KW-0677">Repeat</keyword>
<accession>A0A068VGP7</accession>
<dbReference type="AlphaFoldDB" id="A0A068VGP7"/>
<feature type="region of interest" description="Disordered" evidence="7">
    <location>
        <begin position="1"/>
        <end position="60"/>
    </location>
</feature>
<feature type="domain" description="Myb-like" evidence="8">
    <location>
        <begin position="155"/>
        <end position="230"/>
    </location>
</feature>
<feature type="domain" description="Myb-like" evidence="8">
    <location>
        <begin position="103"/>
        <end position="154"/>
    </location>
</feature>
<dbReference type="Proteomes" id="UP000295252">
    <property type="component" value="Unassembled WGS sequence"/>
</dbReference>
<dbReference type="FunFam" id="1.10.10.60:FF:000016">
    <property type="entry name" value="Transcriptional activator Myb isoform A"/>
    <property type="match status" value="1"/>
</dbReference>
<dbReference type="GO" id="GO:0000978">
    <property type="term" value="F:RNA polymerase II cis-regulatory region sequence-specific DNA binding"/>
    <property type="evidence" value="ECO:0007669"/>
    <property type="project" value="TreeGrafter"/>
</dbReference>
<dbReference type="OrthoDB" id="2143914at2759"/>
<evidence type="ECO:0000256" key="3">
    <source>
        <dbReference type="ARBA" id="ARBA00023015"/>
    </source>
</evidence>
<evidence type="ECO:0000256" key="4">
    <source>
        <dbReference type="ARBA" id="ARBA00023125"/>
    </source>
</evidence>
<evidence type="ECO:0000256" key="6">
    <source>
        <dbReference type="ARBA" id="ARBA00023242"/>
    </source>
</evidence>
<dbReference type="PANTHER" id="PTHR45614:SF232">
    <property type="entry name" value="TRANSCRIPTION FACTOR MYB3R-2"/>
    <property type="match status" value="1"/>
</dbReference>